<feature type="compositionally biased region" description="Basic residues" evidence="1">
    <location>
        <begin position="71"/>
        <end position="84"/>
    </location>
</feature>
<evidence type="ECO:0000256" key="1">
    <source>
        <dbReference type="SAM" id="MobiDB-lite"/>
    </source>
</evidence>
<dbReference type="AlphaFoldDB" id="A0A401U1V2"/>
<evidence type="ECO:0000313" key="3">
    <source>
        <dbReference type="Proteomes" id="UP000287033"/>
    </source>
</evidence>
<feature type="non-terminal residue" evidence="2">
    <location>
        <position position="1"/>
    </location>
</feature>
<name>A0A401U1V2_CHIPU</name>
<proteinExistence type="predicted"/>
<gene>
    <name evidence="2" type="ORF">chiPu_0033042</name>
</gene>
<organism evidence="2 3">
    <name type="scientific">Chiloscyllium punctatum</name>
    <name type="common">Brownbanded bambooshark</name>
    <name type="synonym">Hemiscyllium punctatum</name>
    <dbReference type="NCBI Taxonomy" id="137246"/>
    <lineage>
        <taxon>Eukaryota</taxon>
        <taxon>Metazoa</taxon>
        <taxon>Chordata</taxon>
        <taxon>Craniata</taxon>
        <taxon>Vertebrata</taxon>
        <taxon>Chondrichthyes</taxon>
        <taxon>Elasmobranchii</taxon>
        <taxon>Galeomorphii</taxon>
        <taxon>Galeoidea</taxon>
        <taxon>Orectolobiformes</taxon>
        <taxon>Hemiscylliidae</taxon>
        <taxon>Chiloscyllium</taxon>
    </lineage>
</organism>
<dbReference type="EMBL" id="BEZZ01252947">
    <property type="protein sequence ID" value="GCC48894.1"/>
    <property type="molecule type" value="Genomic_DNA"/>
</dbReference>
<feature type="non-terminal residue" evidence="2">
    <location>
        <position position="182"/>
    </location>
</feature>
<reference evidence="2 3" key="1">
    <citation type="journal article" date="2018" name="Nat. Ecol. Evol.">
        <title>Shark genomes provide insights into elasmobranch evolution and the origin of vertebrates.</title>
        <authorList>
            <person name="Hara Y"/>
            <person name="Yamaguchi K"/>
            <person name="Onimaru K"/>
            <person name="Kadota M"/>
            <person name="Koyanagi M"/>
            <person name="Keeley SD"/>
            <person name="Tatsumi K"/>
            <person name="Tanaka K"/>
            <person name="Motone F"/>
            <person name="Kageyama Y"/>
            <person name="Nozu R"/>
            <person name="Adachi N"/>
            <person name="Nishimura O"/>
            <person name="Nakagawa R"/>
            <person name="Tanegashima C"/>
            <person name="Kiyatake I"/>
            <person name="Matsumoto R"/>
            <person name="Murakumo K"/>
            <person name="Nishida K"/>
            <person name="Terakita A"/>
            <person name="Kuratani S"/>
            <person name="Sato K"/>
            <person name="Hyodo S Kuraku.S."/>
        </authorList>
    </citation>
    <scope>NUCLEOTIDE SEQUENCE [LARGE SCALE GENOMIC DNA]</scope>
</reference>
<keyword evidence="3" id="KW-1185">Reference proteome</keyword>
<sequence length="182" mass="19507">RGADAGRRAAAERDRVPAPALQRPSHPRTLDQFDEAEPVHRRCRGGAGDAVGDPDRRGAVPRPQRGLDHRHPGRRQRTCRRRHGAGQAVRDVVAPPRLVPLQAAPAAAVRPRHLADAAARSAAAGAAQPVEPDLDDRAARLSGRRRRARAVADRAARHGGGVTVVPLGRGRRWGAVVLLRLA</sequence>
<dbReference type="Proteomes" id="UP000287033">
    <property type="component" value="Unassembled WGS sequence"/>
</dbReference>
<feature type="compositionally biased region" description="Basic and acidic residues" evidence="1">
    <location>
        <begin position="1"/>
        <end position="16"/>
    </location>
</feature>
<feature type="region of interest" description="Disordered" evidence="1">
    <location>
        <begin position="1"/>
        <end position="93"/>
    </location>
</feature>
<evidence type="ECO:0000313" key="2">
    <source>
        <dbReference type="EMBL" id="GCC48894.1"/>
    </source>
</evidence>
<comment type="caution">
    <text evidence="2">The sequence shown here is derived from an EMBL/GenBank/DDBJ whole genome shotgun (WGS) entry which is preliminary data.</text>
</comment>
<accession>A0A401U1V2</accession>
<protein>
    <submittedName>
        <fullName evidence="2">Uncharacterized protein</fullName>
    </submittedName>
</protein>